<feature type="transmembrane region" description="Helical" evidence="7">
    <location>
        <begin position="1017"/>
        <end position="1037"/>
    </location>
</feature>
<dbReference type="InterPro" id="IPR020726">
    <property type="entry name" value="Bcl2_BH2_motif_CS"/>
</dbReference>
<keyword evidence="5 7" id="KW-1133">Transmembrane helix</keyword>
<gene>
    <name evidence="8" type="ORF">SO802_006586</name>
</gene>
<proteinExistence type="inferred from homology"/>
<keyword evidence="6 7" id="KW-0472">Membrane</keyword>
<evidence type="ECO:0000256" key="1">
    <source>
        <dbReference type="ARBA" id="ARBA00004141"/>
    </source>
</evidence>
<dbReference type="Pfam" id="PF00854">
    <property type="entry name" value="PTR2"/>
    <property type="match status" value="2"/>
</dbReference>
<keyword evidence="9" id="KW-1185">Reference proteome</keyword>
<dbReference type="GO" id="GO:0022857">
    <property type="term" value="F:transmembrane transporter activity"/>
    <property type="evidence" value="ECO:0007669"/>
    <property type="project" value="InterPro"/>
</dbReference>
<feature type="transmembrane region" description="Helical" evidence="7">
    <location>
        <begin position="505"/>
        <end position="525"/>
    </location>
</feature>
<comment type="caution">
    <text evidence="8">The sequence shown here is derived from an EMBL/GenBank/DDBJ whole genome shotgun (WGS) entry which is preliminary data.</text>
</comment>
<dbReference type="Proteomes" id="UP001459277">
    <property type="component" value="Unassembled WGS sequence"/>
</dbReference>
<evidence type="ECO:0000256" key="3">
    <source>
        <dbReference type="ARBA" id="ARBA00009458"/>
    </source>
</evidence>
<feature type="transmembrane region" description="Helical" evidence="7">
    <location>
        <begin position="748"/>
        <end position="768"/>
    </location>
</feature>
<name>A0AAW2DLE1_9ROSI</name>
<feature type="transmembrane region" description="Helical" evidence="7">
    <location>
        <begin position="1103"/>
        <end position="1123"/>
    </location>
</feature>
<feature type="transmembrane region" description="Helical" evidence="7">
    <location>
        <begin position="789"/>
        <end position="812"/>
    </location>
</feature>
<evidence type="ECO:0000256" key="2">
    <source>
        <dbReference type="ARBA" id="ARBA00005982"/>
    </source>
</evidence>
<dbReference type="InterPro" id="IPR036259">
    <property type="entry name" value="MFS_trans_sf"/>
</dbReference>
<evidence type="ECO:0000256" key="6">
    <source>
        <dbReference type="ARBA" id="ARBA00023136"/>
    </source>
</evidence>
<comment type="subcellular location">
    <subcellularLocation>
        <location evidence="1">Membrane</location>
        <topology evidence="1">Multi-pass membrane protein</topology>
    </subcellularLocation>
</comment>
<evidence type="ECO:0000256" key="5">
    <source>
        <dbReference type="ARBA" id="ARBA00022989"/>
    </source>
</evidence>
<dbReference type="PANTHER" id="PTHR11654">
    <property type="entry name" value="OLIGOPEPTIDE TRANSPORTER-RELATED"/>
    <property type="match status" value="1"/>
</dbReference>
<feature type="transmembrane region" description="Helical" evidence="7">
    <location>
        <begin position="31"/>
        <end position="51"/>
    </location>
</feature>
<feature type="transmembrane region" description="Helical" evidence="7">
    <location>
        <begin position="419"/>
        <end position="439"/>
    </location>
</feature>
<feature type="transmembrane region" description="Helical" evidence="7">
    <location>
        <begin position="702"/>
        <end position="721"/>
    </location>
</feature>
<evidence type="ECO:0000256" key="4">
    <source>
        <dbReference type="ARBA" id="ARBA00022692"/>
    </source>
</evidence>
<dbReference type="EMBL" id="JAZDWU010000002">
    <property type="protein sequence ID" value="KAL0011478.1"/>
    <property type="molecule type" value="Genomic_DNA"/>
</dbReference>
<dbReference type="GO" id="GO:0016020">
    <property type="term" value="C:membrane"/>
    <property type="evidence" value="ECO:0007669"/>
    <property type="project" value="UniProtKB-SubCell"/>
</dbReference>
<feature type="transmembrane region" description="Helical" evidence="7">
    <location>
        <begin position="471"/>
        <end position="493"/>
    </location>
</feature>
<keyword evidence="4 7" id="KW-0812">Transmembrane</keyword>
<feature type="transmembrane region" description="Helical" evidence="7">
    <location>
        <begin position="144"/>
        <end position="165"/>
    </location>
</feature>
<feature type="transmembrane region" description="Helical" evidence="7">
    <location>
        <begin position="96"/>
        <end position="115"/>
    </location>
</feature>
<sequence>MVMEKRELVEGKVDWKGRTAVRGKHGGARTALFVLATFAFENVATFALSVNLTTYFNGVMHFELADAANELTNYLGTSYILSILAAVLADSYIGRYKSVLIGGFLELVALALFAIQAHEPSLKPPPCNVFDRTSHCEKIGGGSAVLLFVALYLLAVGSAGVKAALPSHGADQYDEKDPKEAKQMSGFFNFLLLAVCAGGAVSLTLIVWIQDHRGWDWGFGVSSIAVLFAFIIFAMGLPIYRIQVIQGTTAITEIIQVYVAAIRNRNLDLPEDPTELYEIEHDKEVAMEEDFLPHRDIFRFLDKAAIQSTSIGQNGKLEAPNPWKLCRVTQVENAKVILGVLPIFCCTIIMTLCLAQLQTFSVQQGLTMDTSVTKSFHIPPASLSIIPVMFIIFIVPVYDRIFVPFARKITGIPTGITHLQRIGVGLILSCISMAIAGFLEVKRKGVARDHDLLDAIPVKQPLPMSTFWLSFQYFIFGIADLFTYVGLLEFFYSEAPNGLKSVSSCFLWSSMSLGYFFSTILIKIVNASTKNSTSGGWLAGNNINRNHLNLFYWLLSLVSLFNFFIYLFVAMRYKYRPTNPNRQRSHCQMFLPSLPNYTPILFLVAVDVAELPETESQISSHFKPKKGNGSKQVEIEETPFGFENMATLALAVNLTTYFNVVMHLELADAANELTNFLGTSYVLSILVAILADTYIGRHKAVLIGGCLELVALVLLVIQAHYPKLKPPPCSNVFDPTSHCEKIGGSSAVLLYVALYLLAAGSAGIKAALPSHGADQFDEKDPKEKKQMSSFFNCLLLAACIGGAISLTLNVWIQDHKGWDWGFGISSIAILFAIIIFAIGLPMYRIQVIQRTNAIIEIIQVYIAAIRNRNLDLPEDLTKLYEIDHDHEAAMETEFLPHRDIFRFLDKAAIQHGSLVEAPNPWKLCRVTQVENAKIILGVLPIFCCTIIMTLCVAQLQTFSVQQGLTMDTSISKSVHIPPASLPIIPILFIIIIVPVYDRIFVPFAHKITGIPNGITHLQRIGVGLILSCISMTVAGFLEVKRKGVARDHNMLDAIPVIQPLPISTFWLSFQYFIFGIADLFTYVGLLEFFYSEAPNGLKSISSCFLWSSMALGYFFSTILIKLVNASTKDSTRSGGWLAGNNINRNHLNLFYWLLSLLSLFNFFIYLFVAKRYRYRPTNPK</sequence>
<dbReference type="InterPro" id="IPR000109">
    <property type="entry name" value="POT_fam"/>
</dbReference>
<organism evidence="8 9">
    <name type="scientific">Lithocarpus litseifolius</name>
    <dbReference type="NCBI Taxonomy" id="425828"/>
    <lineage>
        <taxon>Eukaryota</taxon>
        <taxon>Viridiplantae</taxon>
        <taxon>Streptophyta</taxon>
        <taxon>Embryophyta</taxon>
        <taxon>Tracheophyta</taxon>
        <taxon>Spermatophyta</taxon>
        <taxon>Magnoliopsida</taxon>
        <taxon>eudicotyledons</taxon>
        <taxon>Gunneridae</taxon>
        <taxon>Pentapetalae</taxon>
        <taxon>rosids</taxon>
        <taxon>fabids</taxon>
        <taxon>Fagales</taxon>
        <taxon>Fagaceae</taxon>
        <taxon>Lithocarpus</taxon>
    </lineage>
</organism>
<dbReference type="Gene3D" id="1.20.1250.20">
    <property type="entry name" value="MFS general substrate transporter like domains"/>
    <property type="match status" value="2"/>
</dbReference>
<dbReference type="SUPFAM" id="SSF103473">
    <property type="entry name" value="MFS general substrate transporter"/>
    <property type="match status" value="2"/>
</dbReference>
<evidence type="ECO:0000313" key="9">
    <source>
        <dbReference type="Proteomes" id="UP001459277"/>
    </source>
</evidence>
<evidence type="ECO:0000313" key="8">
    <source>
        <dbReference type="EMBL" id="KAL0011478.1"/>
    </source>
</evidence>
<feature type="transmembrane region" description="Helical" evidence="7">
    <location>
        <begin position="215"/>
        <end position="237"/>
    </location>
</feature>
<feature type="transmembrane region" description="Helical" evidence="7">
    <location>
        <begin position="934"/>
        <end position="955"/>
    </location>
</feature>
<feature type="transmembrane region" description="Helical" evidence="7">
    <location>
        <begin position="71"/>
        <end position="89"/>
    </location>
</feature>
<protein>
    <submittedName>
        <fullName evidence="8">Uncharacterized protein</fullName>
    </submittedName>
</protein>
<feature type="transmembrane region" description="Helical" evidence="7">
    <location>
        <begin position="1069"/>
        <end position="1091"/>
    </location>
</feature>
<feature type="transmembrane region" description="Helical" evidence="7">
    <location>
        <begin position="336"/>
        <end position="357"/>
    </location>
</feature>
<feature type="transmembrane region" description="Helical" evidence="7">
    <location>
        <begin position="818"/>
        <end position="840"/>
    </location>
</feature>
<feature type="transmembrane region" description="Helical" evidence="7">
    <location>
        <begin position="377"/>
        <end position="398"/>
    </location>
</feature>
<feature type="transmembrane region" description="Helical" evidence="7">
    <location>
        <begin position="975"/>
        <end position="996"/>
    </location>
</feature>
<evidence type="ECO:0000256" key="7">
    <source>
        <dbReference type="SAM" id="Phobius"/>
    </source>
</evidence>
<comment type="similarity">
    <text evidence="2">Belongs to the major facilitator superfamily. Proton-dependent oligopeptide transporter (POT/PTR) (TC 2.A.17) family.</text>
</comment>
<feature type="transmembrane region" description="Helical" evidence="7">
    <location>
        <begin position="1149"/>
        <end position="1168"/>
    </location>
</feature>
<feature type="transmembrane region" description="Helical" evidence="7">
    <location>
        <begin position="186"/>
        <end position="209"/>
    </location>
</feature>
<reference evidence="8 9" key="1">
    <citation type="submission" date="2024-01" db="EMBL/GenBank/DDBJ databases">
        <title>A telomere-to-telomere, gap-free genome of sweet tea (Lithocarpus litseifolius).</title>
        <authorList>
            <person name="Zhou J."/>
        </authorList>
    </citation>
    <scope>NUCLEOTIDE SEQUENCE [LARGE SCALE GENOMIC DNA]</scope>
    <source>
        <strain evidence="8">Zhou-2022a</strain>
        <tissue evidence="8">Leaf</tissue>
    </source>
</reference>
<accession>A0AAW2DLE1</accession>
<comment type="similarity">
    <text evidence="3">Belongs to the Bcl-2 family.</text>
</comment>
<dbReference type="AlphaFoldDB" id="A0AAW2DLE1"/>
<feature type="transmembrane region" description="Helical" evidence="7">
    <location>
        <begin position="550"/>
        <end position="569"/>
    </location>
</feature>
<dbReference type="PROSITE" id="PS01258">
    <property type="entry name" value="BH2"/>
    <property type="match status" value="1"/>
</dbReference>